<feature type="transmembrane region" description="Helical" evidence="7">
    <location>
        <begin position="222"/>
        <end position="250"/>
    </location>
</feature>
<evidence type="ECO:0000313" key="10">
    <source>
        <dbReference type="Proteomes" id="UP000287798"/>
    </source>
</evidence>
<dbReference type="PANTHER" id="PTHR43021">
    <property type="entry name" value="NA(+)/H(+) ANTIPORTER-RELATED"/>
    <property type="match status" value="1"/>
</dbReference>
<feature type="transmembrane region" description="Helical" evidence="7">
    <location>
        <begin position="297"/>
        <end position="315"/>
    </location>
</feature>
<protein>
    <submittedName>
        <fullName evidence="9">Cation:proton antiporter</fullName>
    </submittedName>
</protein>
<dbReference type="InterPro" id="IPR038770">
    <property type="entry name" value="Na+/solute_symporter_sf"/>
</dbReference>
<evidence type="ECO:0000256" key="1">
    <source>
        <dbReference type="ARBA" id="ARBA00004141"/>
    </source>
</evidence>
<evidence type="ECO:0000259" key="8">
    <source>
        <dbReference type="Pfam" id="PF00999"/>
    </source>
</evidence>
<dbReference type="GO" id="GO:1902600">
    <property type="term" value="P:proton transmembrane transport"/>
    <property type="evidence" value="ECO:0007669"/>
    <property type="project" value="InterPro"/>
</dbReference>
<dbReference type="EMBL" id="QZMU01000001">
    <property type="protein sequence ID" value="RRQ22995.1"/>
    <property type="molecule type" value="Genomic_DNA"/>
</dbReference>
<keyword evidence="4 7" id="KW-1133">Transmembrane helix</keyword>
<comment type="subcellular location">
    <subcellularLocation>
        <location evidence="1">Membrane</location>
        <topology evidence="1">Multi-pass membrane protein</topology>
    </subcellularLocation>
</comment>
<dbReference type="AlphaFoldDB" id="A0A426QMK6"/>
<keyword evidence="6 7" id="KW-0472">Membrane</keyword>
<organism evidence="9 10">
    <name type="scientific">Thiohalobacter thiocyanaticus</name>
    <dbReference type="NCBI Taxonomy" id="585455"/>
    <lineage>
        <taxon>Bacteria</taxon>
        <taxon>Pseudomonadati</taxon>
        <taxon>Pseudomonadota</taxon>
        <taxon>Gammaproteobacteria</taxon>
        <taxon>Thiohalobacterales</taxon>
        <taxon>Thiohalobacteraceae</taxon>
        <taxon>Thiohalobacter</taxon>
    </lineage>
</organism>
<dbReference type="PANTHER" id="PTHR43021:SF2">
    <property type="entry name" value="CATION_H+ EXCHANGER DOMAIN-CONTAINING PROTEIN"/>
    <property type="match status" value="1"/>
</dbReference>
<dbReference type="Gene3D" id="1.20.1530.20">
    <property type="match status" value="1"/>
</dbReference>
<evidence type="ECO:0000256" key="3">
    <source>
        <dbReference type="ARBA" id="ARBA00022692"/>
    </source>
</evidence>
<keyword evidence="2" id="KW-0813">Transport</keyword>
<evidence type="ECO:0000256" key="7">
    <source>
        <dbReference type="SAM" id="Phobius"/>
    </source>
</evidence>
<evidence type="ECO:0000256" key="2">
    <source>
        <dbReference type="ARBA" id="ARBA00022449"/>
    </source>
</evidence>
<evidence type="ECO:0000256" key="6">
    <source>
        <dbReference type="ARBA" id="ARBA00023136"/>
    </source>
</evidence>
<feature type="transmembrane region" description="Helical" evidence="7">
    <location>
        <begin position="327"/>
        <end position="345"/>
    </location>
</feature>
<feature type="transmembrane region" description="Helical" evidence="7">
    <location>
        <begin position="30"/>
        <end position="50"/>
    </location>
</feature>
<keyword evidence="10" id="KW-1185">Reference proteome</keyword>
<proteinExistence type="predicted"/>
<keyword evidence="2" id="KW-0050">Antiport</keyword>
<dbReference type="OrthoDB" id="9778229at2"/>
<comment type="caution">
    <text evidence="9">The sequence shown here is derived from an EMBL/GenBank/DDBJ whole genome shotgun (WGS) entry which is preliminary data.</text>
</comment>
<accession>A0A426QMK6</accession>
<feature type="transmembrane region" description="Helical" evidence="7">
    <location>
        <begin position="116"/>
        <end position="136"/>
    </location>
</feature>
<evidence type="ECO:0000313" key="9">
    <source>
        <dbReference type="EMBL" id="RRQ22995.1"/>
    </source>
</evidence>
<gene>
    <name evidence="9" type="ORF">D6C00_02840</name>
</gene>
<feature type="domain" description="Cation/H+ exchanger transmembrane" evidence="8">
    <location>
        <begin position="17"/>
        <end position="380"/>
    </location>
</feature>
<dbReference type="GO" id="GO:0016020">
    <property type="term" value="C:membrane"/>
    <property type="evidence" value="ECO:0007669"/>
    <property type="project" value="UniProtKB-SubCell"/>
</dbReference>
<reference evidence="9 10" key="1">
    <citation type="journal article" date="2010" name="Int. J. Syst. Evol. Microbiol.">
        <title>Thiohalobacter thiocyanaticus gen. nov., sp. nov., a moderately halophilic, sulfur-oxidizing gammaproteobacterium from hypersaline lakes, that utilizes thiocyanate.</title>
        <authorList>
            <person name="Sorokin D.Y."/>
            <person name="Kovaleva O.L."/>
            <person name="Tourova T.P."/>
            <person name="Muyzer G."/>
        </authorList>
    </citation>
    <scope>NUCLEOTIDE SEQUENCE [LARGE SCALE GENOMIC DNA]</scope>
    <source>
        <strain evidence="9 10">Hrh1</strain>
    </source>
</reference>
<feature type="transmembrane region" description="Helical" evidence="7">
    <location>
        <begin position="270"/>
        <end position="290"/>
    </location>
</feature>
<dbReference type="InterPro" id="IPR006153">
    <property type="entry name" value="Cation/H_exchanger_TM"/>
</dbReference>
<dbReference type="Proteomes" id="UP000287798">
    <property type="component" value="Unassembled WGS sequence"/>
</dbReference>
<dbReference type="GO" id="GO:0015297">
    <property type="term" value="F:antiporter activity"/>
    <property type="evidence" value="ECO:0007669"/>
    <property type="project" value="UniProtKB-KW"/>
</dbReference>
<feature type="transmembrane region" description="Helical" evidence="7">
    <location>
        <begin position="56"/>
        <end position="76"/>
    </location>
</feature>
<keyword evidence="5" id="KW-0406">Ion transport</keyword>
<keyword evidence="3 7" id="KW-0812">Transmembrane</keyword>
<feature type="transmembrane region" description="Helical" evidence="7">
    <location>
        <begin position="357"/>
        <end position="375"/>
    </location>
</feature>
<sequence>MVEQVLITFGGLFLLGLVADLIGRHSPLPRVTLLLLSGFAIGPSLLDWLPDFTDDWFPVLTDIALAMIGFLLGQKMTRAGLAELGRPVLALSLGEVLVTALLVFSLLLLFGVSVEIALLLAGIAPASAPAATVDVVHEYRASGRFTDTLLGIVAIDDAWGLLLFSLLLAIAQAQTGQQGAVDSVLHGGWEIGGALILGLALGLPMAYITGRVRPGEPTQAEALGLVMLGAGLAEWLNVSYILTAMIMGAMVANVAHHHDRPFRAIKGFEWPFMILFFLLAGAALHLDALLQAGALAAAYIGLRTAGLVIGARLGGRFIGIEPGVRNWIGLALLPQAGVAIGMTLLAGQRFPEIRDTILPVILGSTVIFELIGPVITRWTLIRAGDIPSSSTHKGRSGQ</sequence>
<feature type="transmembrane region" description="Helical" evidence="7">
    <location>
        <begin position="6"/>
        <end position="23"/>
    </location>
</feature>
<feature type="transmembrane region" description="Helical" evidence="7">
    <location>
        <begin position="148"/>
        <end position="171"/>
    </location>
</feature>
<feature type="transmembrane region" description="Helical" evidence="7">
    <location>
        <begin position="191"/>
        <end position="210"/>
    </location>
</feature>
<name>A0A426QMK6_9GAMM</name>
<evidence type="ECO:0000256" key="5">
    <source>
        <dbReference type="ARBA" id="ARBA00023065"/>
    </source>
</evidence>
<evidence type="ECO:0000256" key="4">
    <source>
        <dbReference type="ARBA" id="ARBA00022989"/>
    </source>
</evidence>
<dbReference type="Pfam" id="PF00999">
    <property type="entry name" value="Na_H_Exchanger"/>
    <property type="match status" value="1"/>
</dbReference>
<feature type="transmembrane region" description="Helical" evidence="7">
    <location>
        <begin position="88"/>
        <end position="110"/>
    </location>
</feature>